<name>A0A3G1B324_9ARCH</name>
<accession>A0A3G1B324</accession>
<protein>
    <submittedName>
        <fullName evidence="1">Uncharacterized protein</fullName>
    </submittedName>
</protein>
<dbReference type="KEGG" id="tah:SU86_006335"/>
<reference evidence="1 2" key="1">
    <citation type="journal article" date="2016" name="Sci. Rep.">
        <title>A novel ammonia-oxidizing archaeon from wastewater treatment plant: Its enrichment, physiological and genomic characteristics.</title>
        <authorList>
            <person name="Li Y."/>
            <person name="Ding K."/>
            <person name="Wen X."/>
            <person name="Zhang B."/>
            <person name="Shen B."/>
            <person name="Yang Y."/>
        </authorList>
    </citation>
    <scope>NUCLEOTIDE SEQUENCE [LARGE SCALE GENOMIC DNA]</scope>
    <source>
        <strain evidence="1 2">SAT1</strain>
    </source>
</reference>
<sequence>MFEDVVRDAIRGQTESGATAILQGSVPQEIHGFIPDLVSQLDQGVDSTIVADQALNKTFDIVESVVLTDATAHVLDKFSDRIVNLLFGEAFLNVLAQAATLITNSTSPF</sequence>
<dbReference type="Proteomes" id="UP000266745">
    <property type="component" value="Chromosome"/>
</dbReference>
<dbReference type="AlphaFoldDB" id="A0A3G1B324"/>
<dbReference type="OrthoDB" id="9516at2157"/>
<dbReference type="GeneID" id="24874167"/>
<gene>
    <name evidence="1" type="ORF">SU86_006335</name>
</gene>
<dbReference type="RefSeq" id="WP_048186665.1">
    <property type="nucleotide sequence ID" value="NZ_CP011097.1"/>
</dbReference>
<dbReference type="EMBL" id="CP011097">
    <property type="protein sequence ID" value="AJZ76050.2"/>
    <property type="molecule type" value="Genomic_DNA"/>
</dbReference>
<evidence type="ECO:0000313" key="2">
    <source>
        <dbReference type="Proteomes" id="UP000266745"/>
    </source>
</evidence>
<organism evidence="1 2">
    <name type="scientific">Candidatus Nitrosotenuis cloacae</name>
    <dbReference type="NCBI Taxonomy" id="1603555"/>
    <lineage>
        <taxon>Archaea</taxon>
        <taxon>Nitrososphaerota</taxon>
        <taxon>Candidatus Nitrosotenuis</taxon>
    </lineage>
</organism>
<proteinExistence type="predicted"/>
<evidence type="ECO:0000313" key="1">
    <source>
        <dbReference type="EMBL" id="AJZ76050.2"/>
    </source>
</evidence>
<keyword evidence="2" id="KW-1185">Reference proteome</keyword>